<evidence type="ECO:0000256" key="3">
    <source>
        <dbReference type="PIRSR" id="PIRSR603782-2"/>
    </source>
</evidence>
<protein>
    <submittedName>
        <fullName evidence="4">Protein SCO1/2</fullName>
    </submittedName>
</protein>
<accession>A0A2S6IER7</accession>
<evidence type="ECO:0000256" key="1">
    <source>
        <dbReference type="ARBA" id="ARBA00010996"/>
    </source>
</evidence>
<feature type="binding site" evidence="2">
    <location>
        <position position="118"/>
    </location>
    <ligand>
        <name>Cu cation</name>
        <dbReference type="ChEBI" id="CHEBI:23378"/>
    </ligand>
</feature>
<reference evidence="4 5" key="1">
    <citation type="submission" date="2018-02" db="EMBL/GenBank/DDBJ databases">
        <title>Genomic Encyclopedia of Archaeal and Bacterial Type Strains, Phase II (KMG-II): from individual species to whole genera.</title>
        <authorList>
            <person name="Goeker M."/>
        </authorList>
    </citation>
    <scope>NUCLEOTIDE SEQUENCE [LARGE SCALE GENOMIC DNA]</scope>
    <source>
        <strain evidence="4 5">DSM 16809</strain>
    </source>
</reference>
<keyword evidence="2" id="KW-0186">Copper</keyword>
<keyword evidence="3" id="KW-1015">Disulfide bond</keyword>
<dbReference type="GO" id="GO:0046872">
    <property type="term" value="F:metal ion binding"/>
    <property type="evidence" value="ECO:0007669"/>
    <property type="project" value="UniProtKB-KW"/>
</dbReference>
<evidence type="ECO:0000256" key="2">
    <source>
        <dbReference type="PIRSR" id="PIRSR603782-1"/>
    </source>
</evidence>
<dbReference type="Proteomes" id="UP000239002">
    <property type="component" value="Unassembled WGS sequence"/>
</dbReference>
<feature type="binding site" evidence="2">
    <location>
        <position position="32"/>
    </location>
    <ligand>
        <name>Cu cation</name>
        <dbReference type="ChEBI" id="CHEBI:23378"/>
    </ligand>
</feature>
<comment type="similarity">
    <text evidence="1">Belongs to the SCO1/2 family.</text>
</comment>
<evidence type="ECO:0000313" key="4">
    <source>
        <dbReference type="EMBL" id="PPK92712.1"/>
    </source>
</evidence>
<feature type="disulfide bond" description="Redox-active" evidence="3">
    <location>
        <begin position="28"/>
        <end position="32"/>
    </location>
</feature>
<dbReference type="InterPro" id="IPR003782">
    <property type="entry name" value="SCO1/SenC"/>
</dbReference>
<dbReference type="CDD" id="cd02968">
    <property type="entry name" value="SCO"/>
    <property type="match status" value="1"/>
</dbReference>
<dbReference type="Pfam" id="PF02630">
    <property type="entry name" value="SCO1-SenC"/>
    <property type="match status" value="1"/>
</dbReference>
<dbReference type="Gene3D" id="3.40.30.10">
    <property type="entry name" value="Glutaredoxin"/>
    <property type="match status" value="1"/>
</dbReference>
<feature type="binding site" evidence="2">
    <location>
        <position position="28"/>
    </location>
    <ligand>
        <name>Cu cation</name>
        <dbReference type="ChEBI" id="CHEBI:23378"/>
    </ligand>
</feature>
<dbReference type="PANTHER" id="PTHR12151">
    <property type="entry name" value="ELECTRON TRANSPORT PROTIN SCO1/SENC FAMILY MEMBER"/>
    <property type="match status" value="1"/>
</dbReference>
<dbReference type="PANTHER" id="PTHR12151:SF25">
    <property type="entry name" value="LINALOOL DEHYDRATASE_ISOMERASE DOMAIN-CONTAINING PROTEIN"/>
    <property type="match status" value="1"/>
</dbReference>
<dbReference type="InterPro" id="IPR036249">
    <property type="entry name" value="Thioredoxin-like_sf"/>
</dbReference>
<dbReference type="AlphaFoldDB" id="A0A2S6IER7"/>
<keyword evidence="5" id="KW-1185">Reference proteome</keyword>
<organism evidence="4 5">
    <name type="scientific">Nonlabens xylanidelens</name>
    <dbReference type="NCBI Taxonomy" id="191564"/>
    <lineage>
        <taxon>Bacteria</taxon>
        <taxon>Pseudomonadati</taxon>
        <taxon>Bacteroidota</taxon>
        <taxon>Flavobacteriia</taxon>
        <taxon>Flavobacteriales</taxon>
        <taxon>Flavobacteriaceae</taxon>
        <taxon>Nonlabens</taxon>
    </lineage>
</organism>
<comment type="caution">
    <text evidence="4">The sequence shown here is derived from an EMBL/GenBank/DDBJ whole genome shotgun (WGS) entry which is preliminary data.</text>
</comment>
<proteinExistence type="inferred from homology"/>
<keyword evidence="2" id="KW-0479">Metal-binding</keyword>
<name>A0A2S6IER7_9FLAO</name>
<dbReference type="EMBL" id="PTJE01000009">
    <property type="protein sequence ID" value="PPK92712.1"/>
    <property type="molecule type" value="Genomic_DNA"/>
</dbReference>
<gene>
    <name evidence="4" type="ORF">LY01_02797</name>
</gene>
<sequence>MTNQNGEIVTNKTFDNKIYITDFFFTVCPGICPKMAENMTLIQEEFLQSEDVMLLSHSVTPDFDTPEVLQKYAERKKVNPNKWHLVTGDKEVIYNLGRNEYFVEEDLGEIKSNDDFLHTENFILVDKNRHIRGIYNGLNTTSINHLIADVKTLQNE</sequence>
<dbReference type="SUPFAM" id="SSF52833">
    <property type="entry name" value="Thioredoxin-like"/>
    <property type="match status" value="1"/>
</dbReference>
<evidence type="ECO:0000313" key="5">
    <source>
        <dbReference type="Proteomes" id="UP000239002"/>
    </source>
</evidence>